<evidence type="ECO:0000313" key="3">
    <source>
        <dbReference type="Proteomes" id="UP000077266"/>
    </source>
</evidence>
<protein>
    <recommendedName>
        <fullName evidence="4">Aminoglycoside phosphotransferase domain-containing protein</fullName>
    </recommendedName>
</protein>
<proteinExistence type="predicted"/>
<dbReference type="OrthoDB" id="10003767at2759"/>
<reference evidence="2 3" key="1">
    <citation type="journal article" date="2016" name="Mol. Biol. Evol.">
        <title>Comparative Genomics of Early-Diverging Mushroom-Forming Fungi Provides Insights into the Origins of Lignocellulose Decay Capabilities.</title>
        <authorList>
            <person name="Nagy L.G."/>
            <person name="Riley R."/>
            <person name="Tritt A."/>
            <person name="Adam C."/>
            <person name="Daum C."/>
            <person name="Floudas D."/>
            <person name="Sun H."/>
            <person name="Yadav J.S."/>
            <person name="Pangilinan J."/>
            <person name="Larsson K.H."/>
            <person name="Matsuura K."/>
            <person name="Barry K."/>
            <person name="Labutti K."/>
            <person name="Kuo R."/>
            <person name="Ohm R.A."/>
            <person name="Bhattacharya S.S."/>
            <person name="Shirouzu T."/>
            <person name="Yoshinaga Y."/>
            <person name="Martin F.M."/>
            <person name="Grigoriev I.V."/>
            <person name="Hibbett D.S."/>
        </authorList>
    </citation>
    <scope>NUCLEOTIDE SEQUENCE [LARGE SCALE GENOMIC DNA]</scope>
    <source>
        <strain evidence="2 3">HHB12029</strain>
    </source>
</reference>
<evidence type="ECO:0008006" key="4">
    <source>
        <dbReference type="Google" id="ProtNLM"/>
    </source>
</evidence>
<keyword evidence="3" id="KW-1185">Reference proteome</keyword>
<dbReference type="PANTHER" id="PTHR21310:SF13">
    <property type="entry name" value="AMINOGLYCOSIDE PHOSPHOTRANSFERASE DOMAIN-CONTAINING PROTEIN"/>
    <property type="match status" value="1"/>
</dbReference>
<organism evidence="2 3">
    <name type="scientific">Exidia glandulosa HHB12029</name>
    <dbReference type="NCBI Taxonomy" id="1314781"/>
    <lineage>
        <taxon>Eukaryota</taxon>
        <taxon>Fungi</taxon>
        <taxon>Dikarya</taxon>
        <taxon>Basidiomycota</taxon>
        <taxon>Agaricomycotina</taxon>
        <taxon>Agaricomycetes</taxon>
        <taxon>Auriculariales</taxon>
        <taxon>Exidiaceae</taxon>
        <taxon>Exidia</taxon>
    </lineage>
</organism>
<sequence>MAEESQSSLGLSINLGDAQTPIRDAELPSRPPSTAPTMVETSTDAADIEFDIALSIPLLDDSDEDLAWYAEPYEDGDEERRADDSATAGPTGAAALEAYSPVSSHITAPPPTPAVALHPARGIGTRGVNTRALAGVVFSEMSKKVIAVDVVARDEWRKTCNVTLEDHSEITMLVYNPVMPKTVVESEVATIAFISSKTTIPAPRVLHYSPYNSRTLGPYAILEKVKGVRLDLVFEQLPPFEQELVVVQFARWMVELDNLPLSAIGSLFPSDSAAPKVGQLLHLPFYASGRATLPIDRGPFASSRDYFLACAQREIDSSRALFTQGQTSVDYQQQVEDGRMQAERAAALVMNIVERCDELEEDDVEMDRFALDIHTLPMKSFIVDPSDPTRIVAITDWHKVSSRPLWRRAQVPGWIAASSMYTSSSFDSDLDKERLERVFRAAVRADAGAESPFARALEGTGDTRHALDDACDFDAVTDGFLLLPTLESIAATLPGNEDVDALAALLDPSTLSGRAARINIVTQGMGTLALVAPNREPSPIVGNPMRPYLVSVKSM</sequence>
<name>A0A165FF63_EXIGL</name>
<evidence type="ECO:0000313" key="2">
    <source>
        <dbReference type="EMBL" id="KZV88892.1"/>
    </source>
</evidence>
<feature type="compositionally biased region" description="Polar residues" evidence="1">
    <location>
        <begin position="1"/>
        <end position="11"/>
    </location>
</feature>
<evidence type="ECO:0000256" key="1">
    <source>
        <dbReference type="SAM" id="MobiDB-lite"/>
    </source>
</evidence>
<feature type="region of interest" description="Disordered" evidence="1">
    <location>
        <begin position="1"/>
        <end position="39"/>
    </location>
</feature>
<accession>A0A165FF63</accession>
<dbReference type="Proteomes" id="UP000077266">
    <property type="component" value="Unassembled WGS sequence"/>
</dbReference>
<dbReference type="AlphaFoldDB" id="A0A165FF63"/>
<dbReference type="InParanoid" id="A0A165FF63"/>
<dbReference type="PANTHER" id="PTHR21310">
    <property type="entry name" value="AMINOGLYCOSIDE PHOSPHOTRANSFERASE-RELATED-RELATED"/>
    <property type="match status" value="1"/>
</dbReference>
<gene>
    <name evidence="2" type="ORF">EXIGLDRAFT_838888</name>
</gene>
<dbReference type="EMBL" id="KV426087">
    <property type="protein sequence ID" value="KZV88892.1"/>
    <property type="molecule type" value="Genomic_DNA"/>
</dbReference>
<dbReference type="InterPro" id="IPR051678">
    <property type="entry name" value="AGP_Transferase"/>
</dbReference>
<dbReference type="STRING" id="1314781.A0A165FF63"/>